<name>A0AAD6YSC6_9AGAR</name>
<dbReference type="EMBL" id="JARJCW010000002">
    <property type="protein sequence ID" value="KAJ7228246.1"/>
    <property type="molecule type" value="Genomic_DNA"/>
</dbReference>
<feature type="compositionally biased region" description="Polar residues" evidence="1">
    <location>
        <begin position="1"/>
        <end position="13"/>
    </location>
</feature>
<gene>
    <name evidence="3" type="ORF">GGX14DRAFT_412486</name>
</gene>
<evidence type="ECO:0000256" key="1">
    <source>
        <dbReference type="SAM" id="MobiDB-lite"/>
    </source>
</evidence>
<protein>
    <recommendedName>
        <fullName evidence="2">DUF6593 domain-containing protein</fullName>
    </recommendedName>
</protein>
<accession>A0AAD6YSC6</accession>
<feature type="compositionally biased region" description="Pro residues" evidence="1">
    <location>
        <begin position="106"/>
        <end position="131"/>
    </location>
</feature>
<feature type="compositionally biased region" description="Low complexity" evidence="1">
    <location>
        <begin position="23"/>
        <end position="45"/>
    </location>
</feature>
<feature type="domain" description="DUF6593" evidence="2">
    <location>
        <begin position="178"/>
        <end position="302"/>
    </location>
</feature>
<comment type="caution">
    <text evidence="3">The sequence shown here is derived from an EMBL/GenBank/DDBJ whole genome shotgun (WGS) entry which is preliminary data.</text>
</comment>
<evidence type="ECO:0000313" key="4">
    <source>
        <dbReference type="Proteomes" id="UP001219525"/>
    </source>
</evidence>
<feature type="compositionally biased region" description="Pro residues" evidence="1">
    <location>
        <begin position="46"/>
        <end position="64"/>
    </location>
</feature>
<dbReference type="Proteomes" id="UP001219525">
    <property type="component" value="Unassembled WGS sequence"/>
</dbReference>
<keyword evidence="4" id="KW-1185">Reference proteome</keyword>
<organism evidence="3 4">
    <name type="scientific">Mycena pura</name>
    <dbReference type="NCBI Taxonomy" id="153505"/>
    <lineage>
        <taxon>Eukaryota</taxon>
        <taxon>Fungi</taxon>
        <taxon>Dikarya</taxon>
        <taxon>Basidiomycota</taxon>
        <taxon>Agaricomycotina</taxon>
        <taxon>Agaricomycetes</taxon>
        <taxon>Agaricomycetidae</taxon>
        <taxon>Agaricales</taxon>
        <taxon>Marasmiineae</taxon>
        <taxon>Mycenaceae</taxon>
        <taxon>Mycena</taxon>
    </lineage>
</organism>
<dbReference type="AlphaFoldDB" id="A0AAD6YSC6"/>
<sequence>MSGQYAPHQQQPQYGYIQHLPDPQQQQHQYPAYGYQQPPSGQPQYYPQPGPPPPPQGSIAPPQPGSYAPPQGAYYGQPPPTTYPAYPQFNVPHTNETPPHVRQDYAPPPSHGSYASPPPQGAYGQPPPPTYPQSNVLNTHETSPPHVKQDPRLVTFKFSGTKATIRDARVVDQWGRTVSTISSTKKKTTMCNMSGHPVAVIEWNHSHPHIVYRGEETKSRDFLPLDRKQMVRGMKHNGQMYGWKGSEDKMLVELFATSAPSKRLAYWHTEENENKESVIYLEALPEVYETGMLDICLIAVFLMNCGTALEDHSYNPPFVLIDVLSALINAA</sequence>
<proteinExistence type="predicted"/>
<evidence type="ECO:0000259" key="2">
    <source>
        <dbReference type="Pfam" id="PF20236"/>
    </source>
</evidence>
<dbReference type="InterPro" id="IPR046528">
    <property type="entry name" value="DUF6593"/>
</dbReference>
<feature type="region of interest" description="Disordered" evidence="1">
    <location>
        <begin position="1"/>
        <end position="151"/>
    </location>
</feature>
<dbReference type="Pfam" id="PF20236">
    <property type="entry name" value="DUF6593"/>
    <property type="match status" value="1"/>
</dbReference>
<reference evidence="3" key="1">
    <citation type="submission" date="2023-03" db="EMBL/GenBank/DDBJ databases">
        <title>Massive genome expansion in bonnet fungi (Mycena s.s.) driven by repeated elements and novel gene families across ecological guilds.</title>
        <authorList>
            <consortium name="Lawrence Berkeley National Laboratory"/>
            <person name="Harder C.B."/>
            <person name="Miyauchi S."/>
            <person name="Viragh M."/>
            <person name="Kuo A."/>
            <person name="Thoen E."/>
            <person name="Andreopoulos B."/>
            <person name="Lu D."/>
            <person name="Skrede I."/>
            <person name="Drula E."/>
            <person name="Henrissat B."/>
            <person name="Morin E."/>
            <person name="Kohler A."/>
            <person name="Barry K."/>
            <person name="LaButti K."/>
            <person name="Morin E."/>
            <person name="Salamov A."/>
            <person name="Lipzen A."/>
            <person name="Mereny Z."/>
            <person name="Hegedus B."/>
            <person name="Baldrian P."/>
            <person name="Stursova M."/>
            <person name="Weitz H."/>
            <person name="Taylor A."/>
            <person name="Grigoriev I.V."/>
            <person name="Nagy L.G."/>
            <person name="Martin F."/>
            <person name="Kauserud H."/>
        </authorList>
    </citation>
    <scope>NUCLEOTIDE SEQUENCE</scope>
    <source>
        <strain evidence="3">9144</strain>
    </source>
</reference>
<evidence type="ECO:0000313" key="3">
    <source>
        <dbReference type="EMBL" id="KAJ7228246.1"/>
    </source>
</evidence>